<evidence type="ECO:0000256" key="1">
    <source>
        <dbReference type="ARBA" id="ARBA00001933"/>
    </source>
</evidence>
<evidence type="ECO:0000256" key="7">
    <source>
        <dbReference type="ARBA" id="ARBA00022679"/>
    </source>
</evidence>
<evidence type="ECO:0000256" key="6">
    <source>
        <dbReference type="ARBA" id="ARBA00022605"/>
    </source>
</evidence>
<reference evidence="14 15" key="1">
    <citation type="submission" date="2023-08" db="EMBL/GenBank/DDBJ databases">
        <title>Black Yeasts Isolated from many extreme environments.</title>
        <authorList>
            <person name="Coleine C."/>
            <person name="Stajich J.E."/>
            <person name="Selbmann L."/>
        </authorList>
    </citation>
    <scope>NUCLEOTIDE SEQUENCE [LARGE SCALE GENOMIC DNA]</scope>
    <source>
        <strain evidence="14 15">CCFEE 5792</strain>
    </source>
</reference>
<keyword evidence="6" id="KW-0028">Amino-acid biosynthesis</keyword>
<dbReference type="Proteomes" id="UP001358417">
    <property type="component" value="Unassembled WGS sequence"/>
</dbReference>
<dbReference type="InterPro" id="IPR015424">
    <property type="entry name" value="PyrdxlP-dep_Trfase"/>
</dbReference>
<dbReference type="EMBL" id="JAVRRD010000001">
    <property type="protein sequence ID" value="KAK5064601.1"/>
    <property type="molecule type" value="Genomic_DNA"/>
</dbReference>
<evidence type="ECO:0000313" key="15">
    <source>
        <dbReference type="Proteomes" id="UP001358417"/>
    </source>
</evidence>
<dbReference type="InterPro" id="IPR000192">
    <property type="entry name" value="Aminotrans_V_dom"/>
</dbReference>
<comment type="catalytic activity">
    <reaction evidence="10">
        <text>4-(phosphooxy)-L-threonine + 2-oxoglutarate = (R)-3-hydroxy-2-oxo-4-phosphooxybutanoate + L-glutamate</text>
        <dbReference type="Rhea" id="RHEA:16573"/>
        <dbReference type="ChEBI" id="CHEBI:16810"/>
        <dbReference type="ChEBI" id="CHEBI:29985"/>
        <dbReference type="ChEBI" id="CHEBI:58452"/>
        <dbReference type="ChEBI" id="CHEBI:58538"/>
        <dbReference type="EC" id="2.6.1.52"/>
    </reaction>
</comment>
<dbReference type="InterPro" id="IPR022278">
    <property type="entry name" value="Pser_aminoTfrase"/>
</dbReference>
<accession>A0AAV9NR71</accession>
<dbReference type="AlphaFoldDB" id="A0AAV9NR71"/>
<dbReference type="InterPro" id="IPR020578">
    <property type="entry name" value="Aminotrans_V_PyrdxlP_BS"/>
</dbReference>
<evidence type="ECO:0000256" key="11">
    <source>
        <dbReference type="ARBA" id="ARBA00049007"/>
    </source>
</evidence>
<dbReference type="SUPFAM" id="SSF53383">
    <property type="entry name" value="PLP-dependent transferases"/>
    <property type="match status" value="1"/>
</dbReference>
<protein>
    <recommendedName>
        <fullName evidence="4">phosphoserine transaminase</fullName>
        <ecNumber evidence="4">2.6.1.52</ecNumber>
    </recommendedName>
</protein>
<dbReference type="InterPro" id="IPR015422">
    <property type="entry name" value="PyrdxlP-dep_Trfase_small"/>
</dbReference>
<evidence type="ECO:0000256" key="2">
    <source>
        <dbReference type="ARBA" id="ARBA00005099"/>
    </source>
</evidence>
<comment type="pathway">
    <text evidence="2">Amino-acid biosynthesis; L-serine biosynthesis; L-serine from 3-phospho-D-glycerate: step 2/3.</text>
</comment>
<dbReference type="GO" id="GO:0006564">
    <property type="term" value="P:L-serine biosynthetic process"/>
    <property type="evidence" value="ECO:0007669"/>
    <property type="project" value="UniProtKB-KW"/>
</dbReference>
<dbReference type="Pfam" id="PF00266">
    <property type="entry name" value="Aminotran_5"/>
    <property type="match status" value="1"/>
</dbReference>
<feature type="domain" description="Aminotransferase class V" evidence="13">
    <location>
        <begin position="120"/>
        <end position="370"/>
    </location>
</feature>
<comment type="cofactor">
    <cofactor evidence="1 12">
        <name>pyridoxal 5'-phosphate</name>
        <dbReference type="ChEBI" id="CHEBI:597326"/>
    </cofactor>
</comment>
<keyword evidence="9" id="KW-0718">Serine biosynthesis</keyword>
<dbReference type="RefSeq" id="XP_064711925.1">
    <property type="nucleotide sequence ID" value="XM_064844065.1"/>
</dbReference>
<organism evidence="14 15">
    <name type="scientific">Exophiala bonariae</name>
    <dbReference type="NCBI Taxonomy" id="1690606"/>
    <lineage>
        <taxon>Eukaryota</taxon>
        <taxon>Fungi</taxon>
        <taxon>Dikarya</taxon>
        <taxon>Ascomycota</taxon>
        <taxon>Pezizomycotina</taxon>
        <taxon>Eurotiomycetes</taxon>
        <taxon>Chaetothyriomycetidae</taxon>
        <taxon>Chaetothyriales</taxon>
        <taxon>Herpotrichiellaceae</taxon>
        <taxon>Exophiala</taxon>
    </lineage>
</organism>
<dbReference type="Gene3D" id="3.90.1150.10">
    <property type="entry name" value="Aspartate Aminotransferase, domain 1"/>
    <property type="match status" value="1"/>
</dbReference>
<comment type="caution">
    <text evidence="14">The sequence shown here is derived from an EMBL/GenBank/DDBJ whole genome shotgun (WGS) entry which is preliminary data.</text>
</comment>
<comment type="catalytic activity">
    <reaction evidence="11">
        <text>O-phospho-L-serine + 2-oxoglutarate = 3-phosphooxypyruvate + L-glutamate</text>
        <dbReference type="Rhea" id="RHEA:14329"/>
        <dbReference type="ChEBI" id="CHEBI:16810"/>
        <dbReference type="ChEBI" id="CHEBI:18110"/>
        <dbReference type="ChEBI" id="CHEBI:29985"/>
        <dbReference type="ChEBI" id="CHEBI:57524"/>
        <dbReference type="EC" id="2.6.1.52"/>
    </reaction>
</comment>
<dbReference type="PROSITE" id="PS00595">
    <property type="entry name" value="AA_TRANSFER_CLASS_5"/>
    <property type="match status" value="1"/>
</dbReference>
<keyword evidence="5" id="KW-0032">Aminotransferase</keyword>
<dbReference type="GeneID" id="89968657"/>
<evidence type="ECO:0000256" key="3">
    <source>
        <dbReference type="ARBA" id="ARBA00006904"/>
    </source>
</evidence>
<dbReference type="GO" id="GO:0005737">
    <property type="term" value="C:cytoplasm"/>
    <property type="evidence" value="ECO:0007669"/>
    <property type="project" value="TreeGrafter"/>
</dbReference>
<keyword evidence="7" id="KW-0808">Transferase</keyword>
<dbReference type="Gene3D" id="3.40.640.10">
    <property type="entry name" value="Type I PLP-dependent aspartate aminotransferase-like (Major domain)"/>
    <property type="match status" value="1"/>
</dbReference>
<dbReference type="NCBIfam" id="NF003764">
    <property type="entry name" value="PRK05355.1"/>
    <property type="match status" value="1"/>
</dbReference>
<keyword evidence="8" id="KW-0663">Pyridoxal phosphate</keyword>
<evidence type="ECO:0000256" key="10">
    <source>
        <dbReference type="ARBA" id="ARBA00047630"/>
    </source>
</evidence>
<dbReference type="FunFam" id="3.90.1150.10:FF:000006">
    <property type="entry name" value="Phosphoserine aminotransferase"/>
    <property type="match status" value="1"/>
</dbReference>
<evidence type="ECO:0000313" key="14">
    <source>
        <dbReference type="EMBL" id="KAK5064601.1"/>
    </source>
</evidence>
<proteinExistence type="inferred from homology"/>
<dbReference type="GO" id="GO:0030170">
    <property type="term" value="F:pyridoxal phosphate binding"/>
    <property type="evidence" value="ECO:0007669"/>
    <property type="project" value="TreeGrafter"/>
</dbReference>
<keyword evidence="15" id="KW-1185">Reference proteome</keyword>
<evidence type="ECO:0000256" key="4">
    <source>
        <dbReference type="ARBA" id="ARBA00013030"/>
    </source>
</evidence>
<name>A0AAV9NR71_9EURO</name>
<dbReference type="GO" id="GO:0004648">
    <property type="term" value="F:O-phospho-L-serine:2-oxoglutarate aminotransferase activity"/>
    <property type="evidence" value="ECO:0007669"/>
    <property type="project" value="UniProtKB-EC"/>
</dbReference>
<evidence type="ECO:0000256" key="12">
    <source>
        <dbReference type="RuleBase" id="RU004504"/>
    </source>
</evidence>
<comment type="similarity">
    <text evidence="3">Belongs to the class-V pyridoxal-phosphate-dependent aminotransferase family. SerC subfamily.</text>
</comment>
<sequence>MPDRSEVAYYGAGPAPLPTPVIEASARAFVNFENTGLSLAEISHRSPTANKVLADAKEALTSLYDIPTDEYDIFFMQAGGTGEFSAALQNLVGAWIEKRRRRAVAELGEGKDAEVVERVKKEIESDLKVDYLVTGSWSLKASQEASRLIGSKFVNVAVDARKSNNGKFGVIPPEQEWKLSPHSALTYFCDNETVDGVEFPEFPESLGGDDERIVVADMSSNFVSRKIDVRKFGVIFGGAQKNLGIAGITVVIIRKSLLTLVPPPTFLHQLSSVLPTSGALPPIMFSFSTIASNNSLYNTLPIFNLYVATLVLQSLASTFGSQRVSGQEEIADKKAKLLYDTLDEYPDTYHVVPDKSVRSRMNICFRIISGKSDTGVSPDEAKEKSFLSGAEKRGLLGLKGHRSVGGIRASNYNAVPLENAQKLAQWLTEFAKS</sequence>
<gene>
    <name evidence="14" type="ORF">LTR84_000435</name>
</gene>
<evidence type="ECO:0000256" key="8">
    <source>
        <dbReference type="ARBA" id="ARBA00022898"/>
    </source>
</evidence>
<dbReference type="PANTHER" id="PTHR43247">
    <property type="entry name" value="PHOSPHOSERINE AMINOTRANSFERASE"/>
    <property type="match status" value="1"/>
</dbReference>
<evidence type="ECO:0000256" key="5">
    <source>
        <dbReference type="ARBA" id="ARBA00022576"/>
    </source>
</evidence>
<evidence type="ECO:0000256" key="9">
    <source>
        <dbReference type="ARBA" id="ARBA00023299"/>
    </source>
</evidence>
<dbReference type="HAMAP" id="MF_00160">
    <property type="entry name" value="SerC_aminotrans_5"/>
    <property type="match status" value="1"/>
</dbReference>
<dbReference type="EC" id="2.6.1.52" evidence="4"/>
<dbReference type="PANTHER" id="PTHR43247:SF1">
    <property type="entry name" value="PHOSPHOSERINE AMINOTRANSFERASE"/>
    <property type="match status" value="1"/>
</dbReference>
<dbReference type="InterPro" id="IPR015421">
    <property type="entry name" value="PyrdxlP-dep_Trfase_major"/>
</dbReference>
<evidence type="ECO:0000259" key="13">
    <source>
        <dbReference type="Pfam" id="PF00266"/>
    </source>
</evidence>